<evidence type="ECO:0000256" key="1">
    <source>
        <dbReference type="ARBA" id="ARBA00004141"/>
    </source>
</evidence>
<organism evidence="8 9">
    <name type="scientific">Dillenia turbinata</name>
    <dbReference type="NCBI Taxonomy" id="194707"/>
    <lineage>
        <taxon>Eukaryota</taxon>
        <taxon>Viridiplantae</taxon>
        <taxon>Streptophyta</taxon>
        <taxon>Embryophyta</taxon>
        <taxon>Tracheophyta</taxon>
        <taxon>Spermatophyta</taxon>
        <taxon>Magnoliopsida</taxon>
        <taxon>eudicotyledons</taxon>
        <taxon>Gunneridae</taxon>
        <taxon>Pentapetalae</taxon>
        <taxon>Dilleniales</taxon>
        <taxon>Dilleniaceae</taxon>
        <taxon>Dillenia</taxon>
    </lineage>
</organism>
<dbReference type="SUPFAM" id="SSF103481">
    <property type="entry name" value="Multidrug resistance efflux transporter EmrE"/>
    <property type="match status" value="2"/>
</dbReference>
<comment type="similarity">
    <text evidence="2 6">Belongs to the drug/metabolite transporter (DMT) superfamily. Plant drug/metabolite exporter (P-DME) (TC 2.A.7.4) family.</text>
</comment>
<dbReference type="GO" id="GO:0016020">
    <property type="term" value="C:membrane"/>
    <property type="evidence" value="ECO:0007669"/>
    <property type="project" value="UniProtKB-SubCell"/>
</dbReference>
<dbReference type="GO" id="GO:0022857">
    <property type="term" value="F:transmembrane transporter activity"/>
    <property type="evidence" value="ECO:0007669"/>
    <property type="project" value="InterPro"/>
</dbReference>
<dbReference type="InterPro" id="IPR030184">
    <property type="entry name" value="WAT1-related"/>
</dbReference>
<dbReference type="InterPro" id="IPR000620">
    <property type="entry name" value="EamA_dom"/>
</dbReference>
<feature type="transmembrane region" description="Helical" evidence="6">
    <location>
        <begin position="51"/>
        <end position="68"/>
    </location>
</feature>
<accession>A0AAN8VYI5</accession>
<comment type="subcellular location">
    <subcellularLocation>
        <location evidence="1 6">Membrane</location>
        <topology evidence="1 6">Multi-pass membrane protein</topology>
    </subcellularLocation>
</comment>
<feature type="domain" description="EamA" evidence="7">
    <location>
        <begin position="19"/>
        <end position="159"/>
    </location>
</feature>
<dbReference type="EMBL" id="JBAMMX010000006">
    <property type="protein sequence ID" value="KAK6938421.1"/>
    <property type="molecule type" value="Genomic_DNA"/>
</dbReference>
<reference evidence="8 9" key="1">
    <citation type="submission" date="2023-12" db="EMBL/GenBank/DDBJ databases">
        <title>A high-quality genome assembly for Dillenia turbinata (Dilleniales).</title>
        <authorList>
            <person name="Chanderbali A."/>
        </authorList>
    </citation>
    <scope>NUCLEOTIDE SEQUENCE [LARGE SCALE GENOMIC DNA]</scope>
    <source>
        <strain evidence="8">LSX21</strain>
        <tissue evidence="8">Leaf</tissue>
    </source>
</reference>
<dbReference type="InterPro" id="IPR037185">
    <property type="entry name" value="EmrE-like"/>
</dbReference>
<dbReference type="AlphaFoldDB" id="A0AAN8VYI5"/>
<feature type="transmembrane region" description="Helical" evidence="6">
    <location>
        <begin position="311"/>
        <end position="330"/>
    </location>
</feature>
<feature type="domain" description="EamA" evidence="7">
    <location>
        <begin position="190"/>
        <end position="328"/>
    </location>
</feature>
<feature type="transmembrane region" description="Helical" evidence="6">
    <location>
        <begin position="143"/>
        <end position="161"/>
    </location>
</feature>
<evidence type="ECO:0000259" key="7">
    <source>
        <dbReference type="Pfam" id="PF00892"/>
    </source>
</evidence>
<keyword evidence="3 6" id="KW-0812">Transmembrane</keyword>
<protein>
    <recommendedName>
        <fullName evidence="6">WAT1-related protein</fullName>
    </recommendedName>
</protein>
<keyword evidence="9" id="KW-1185">Reference proteome</keyword>
<dbReference type="Pfam" id="PF00892">
    <property type="entry name" value="EamA"/>
    <property type="match status" value="2"/>
</dbReference>
<sequence length="386" mass="41710">MGDQNLKRATSLVTKLKPYLAMVSLQFGYAGMYVISLVSLKHGMSHFVLPVYRHAVATLVIAPFALILERKTRPKLTISTFLKIMVLGFLEPVLDQNLYYLGMQYTSATFASATVNALPAITFVMAVIFRLEKIKIKEVPSQAKIIGTTVAVAGAMVMTLYKGPILDIFTRTGHHHKTGSSSSVDKNWVTGTLMLLSSCFGWAGFFILQAFTLKQYPAELSLTTLICITGMLEGAAVALIFERDMSSWIVGWDSRLLAPVYSGIVCSGIAYYIQGVVIKERGPVFVTAFSPLIMIITAGLGAIVLSEQIHLGSVIGAILIVIGLYSVVWGKSKDPLGSDSSVVNGKAMAHELPIVGNPKSDIVEHKPFGTAAKSQVPSKFSLSESP</sequence>
<dbReference type="Proteomes" id="UP001370490">
    <property type="component" value="Unassembled WGS sequence"/>
</dbReference>
<feature type="transmembrane region" description="Helical" evidence="6">
    <location>
        <begin position="188"/>
        <end position="208"/>
    </location>
</feature>
<feature type="transmembrane region" description="Helical" evidence="6">
    <location>
        <begin position="256"/>
        <end position="273"/>
    </location>
</feature>
<feature type="transmembrane region" description="Helical" evidence="6">
    <location>
        <begin position="108"/>
        <end position="131"/>
    </location>
</feature>
<feature type="transmembrane region" description="Helical" evidence="6">
    <location>
        <begin position="20"/>
        <end position="39"/>
    </location>
</feature>
<dbReference type="PANTHER" id="PTHR31218">
    <property type="entry name" value="WAT1-RELATED PROTEIN"/>
    <property type="match status" value="1"/>
</dbReference>
<evidence type="ECO:0000256" key="2">
    <source>
        <dbReference type="ARBA" id="ARBA00007635"/>
    </source>
</evidence>
<evidence type="ECO:0000256" key="5">
    <source>
        <dbReference type="ARBA" id="ARBA00023136"/>
    </source>
</evidence>
<feature type="transmembrane region" description="Helical" evidence="6">
    <location>
        <begin position="220"/>
        <end position="241"/>
    </location>
</feature>
<evidence type="ECO:0000313" key="9">
    <source>
        <dbReference type="Proteomes" id="UP001370490"/>
    </source>
</evidence>
<evidence type="ECO:0000256" key="4">
    <source>
        <dbReference type="ARBA" id="ARBA00022989"/>
    </source>
</evidence>
<feature type="transmembrane region" description="Helical" evidence="6">
    <location>
        <begin position="285"/>
        <end position="305"/>
    </location>
</feature>
<keyword evidence="4 6" id="KW-1133">Transmembrane helix</keyword>
<feature type="transmembrane region" description="Helical" evidence="6">
    <location>
        <begin position="80"/>
        <end position="102"/>
    </location>
</feature>
<evidence type="ECO:0000313" key="8">
    <source>
        <dbReference type="EMBL" id="KAK6938421.1"/>
    </source>
</evidence>
<name>A0AAN8VYI5_9MAGN</name>
<evidence type="ECO:0000256" key="6">
    <source>
        <dbReference type="RuleBase" id="RU363077"/>
    </source>
</evidence>
<proteinExistence type="inferred from homology"/>
<gene>
    <name evidence="8" type="ORF">RJ641_031929</name>
</gene>
<keyword evidence="5 6" id="KW-0472">Membrane</keyword>
<evidence type="ECO:0000256" key="3">
    <source>
        <dbReference type="ARBA" id="ARBA00022692"/>
    </source>
</evidence>
<comment type="caution">
    <text evidence="8">The sequence shown here is derived from an EMBL/GenBank/DDBJ whole genome shotgun (WGS) entry which is preliminary data.</text>
</comment>